<evidence type="ECO:0000313" key="3">
    <source>
        <dbReference type="EMBL" id="AWY44460.1"/>
    </source>
</evidence>
<name>A0A2Z4RTN4_PSEPU</name>
<evidence type="ECO:0000313" key="4">
    <source>
        <dbReference type="Proteomes" id="UP000250299"/>
    </source>
</evidence>
<gene>
    <name evidence="3" type="ORF">DKY63_23285</name>
</gene>
<protein>
    <submittedName>
        <fullName evidence="3">Uncharacterized protein</fullName>
    </submittedName>
</protein>
<evidence type="ECO:0000256" key="2">
    <source>
        <dbReference type="SAM" id="SignalP"/>
    </source>
</evidence>
<organism evidence="3 4">
    <name type="scientific">Pseudomonas putida</name>
    <name type="common">Arthrobacter siderocapsulatus</name>
    <dbReference type="NCBI Taxonomy" id="303"/>
    <lineage>
        <taxon>Bacteria</taxon>
        <taxon>Pseudomonadati</taxon>
        <taxon>Pseudomonadota</taxon>
        <taxon>Gammaproteobacteria</taxon>
        <taxon>Pseudomonadales</taxon>
        <taxon>Pseudomonadaceae</taxon>
        <taxon>Pseudomonas</taxon>
    </lineage>
</organism>
<dbReference type="OrthoDB" id="7033050at2"/>
<feature type="compositionally biased region" description="Polar residues" evidence="1">
    <location>
        <begin position="23"/>
        <end position="40"/>
    </location>
</feature>
<accession>A0A2Z4RTN4</accession>
<dbReference type="Proteomes" id="UP000250299">
    <property type="component" value="Chromosome"/>
</dbReference>
<proteinExistence type="predicted"/>
<feature type="signal peptide" evidence="2">
    <location>
        <begin position="1"/>
        <end position="20"/>
    </location>
</feature>
<sequence length="59" mass="5733">MCTTQVTVGASLLAIAVGQAASLSTGGQSSRASSLPQGQRVNPAGRGYPAPGSPPVPRA</sequence>
<dbReference type="AlphaFoldDB" id="A0A2Z4RTN4"/>
<dbReference type="EMBL" id="CP029693">
    <property type="protein sequence ID" value="AWY44460.1"/>
    <property type="molecule type" value="Genomic_DNA"/>
</dbReference>
<feature type="region of interest" description="Disordered" evidence="1">
    <location>
        <begin position="23"/>
        <end position="59"/>
    </location>
</feature>
<reference evidence="3 4" key="1">
    <citation type="submission" date="2018-05" db="EMBL/GenBank/DDBJ databases">
        <title>Whole genome sequence of Pseudomonas putida JBC17.</title>
        <authorList>
            <person name="Lee Y.H."/>
            <person name="David K."/>
        </authorList>
    </citation>
    <scope>NUCLEOTIDE SEQUENCE [LARGE SCALE GENOMIC DNA]</scope>
    <source>
        <strain evidence="3 4">JBC17</strain>
    </source>
</reference>
<keyword evidence="2" id="KW-0732">Signal</keyword>
<feature type="chain" id="PRO_5016467287" evidence="2">
    <location>
        <begin position="21"/>
        <end position="59"/>
    </location>
</feature>
<evidence type="ECO:0000256" key="1">
    <source>
        <dbReference type="SAM" id="MobiDB-lite"/>
    </source>
</evidence>